<feature type="region of interest" description="Disordered" evidence="1">
    <location>
        <begin position="175"/>
        <end position="225"/>
    </location>
</feature>
<sequence length="360" mass="38271">MPTPLKRRLPGRLGRLLASLRPPSRAGPLPVQTGFPTSLADLVVKNHDRLLLNKPRRRRPTTTAPPSPTTAPVAAAADVEQPLLSRLELEPDKEKVAVAVRLRPELLGVGAAAALALMVIWSRWLVAAVTVASLSLFWIESVRSSSRQRPRPPAAETAAELPDLRGRGVVSPIREAAATPRPSSADSDVGSEVSSLWTDGDERSQLVGVGGDSTTNPTKRKEKRRWLRKLIAKRNTKKKDSSVVSSHGELKQPDAGESPSEPTIDSSAAAAADGRRGGALPVAAFVPVVLVGLVGGKLPAVALTVLCAVFFSEVERRSPASSSDELISLSGSSKFLQSSGPTDDSVKEAVQEEIGRKYWA</sequence>
<dbReference type="PANTHER" id="PTHR36381">
    <property type="entry name" value="ETHYLENE-REGULATED TRANSCRIPT 2 (ERT2)"/>
    <property type="match status" value="1"/>
</dbReference>
<dbReference type="Gramene" id="OPUNC12G17700.1">
    <property type="protein sequence ID" value="OPUNC12G17700.1"/>
    <property type="gene ID" value="OPUNC12G17700"/>
</dbReference>
<name>A0A0E0MPU9_ORYPU</name>
<keyword evidence="3" id="KW-1185">Reference proteome</keyword>
<evidence type="ECO:0000256" key="1">
    <source>
        <dbReference type="SAM" id="MobiDB-lite"/>
    </source>
</evidence>
<dbReference type="HOGENOM" id="CLU_042618_1_0_1"/>
<feature type="compositionally biased region" description="Basic and acidic residues" evidence="1">
    <location>
        <begin position="344"/>
        <end position="360"/>
    </location>
</feature>
<dbReference type="eggNOG" id="ENOG502S5YB">
    <property type="taxonomic scope" value="Eukaryota"/>
</dbReference>
<reference evidence="2" key="2">
    <citation type="submission" date="2018-05" db="EMBL/GenBank/DDBJ databases">
        <title>OpunRS2 (Oryza punctata Reference Sequence Version 2).</title>
        <authorList>
            <person name="Zhang J."/>
            <person name="Kudrna D."/>
            <person name="Lee S."/>
            <person name="Talag J."/>
            <person name="Welchert J."/>
            <person name="Wing R.A."/>
        </authorList>
    </citation>
    <scope>NUCLEOTIDE SEQUENCE [LARGE SCALE GENOMIC DNA]</scope>
</reference>
<dbReference type="OMA" id="ALMVIWS"/>
<accession>A0A0E0MPU9</accession>
<protein>
    <submittedName>
        <fullName evidence="2">Uncharacterized protein</fullName>
    </submittedName>
</protein>
<feature type="region of interest" description="Disordered" evidence="1">
    <location>
        <begin position="237"/>
        <end position="270"/>
    </location>
</feature>
<feature type="region of interest" description="Disordered" evidence="1">
    <location>
        <begin position="52"/>
        <end position="75"/>
    </location>
</feature>
<dbReference type="Proteomes" id="UP000026962">
    <property type="component" value="Chromosome 12"/>
</dbReference>
<proteinExistence type="predicted"/>
<feature type="region of interest" description="Disordered" evidence="1">
    <location>
        <begin position="333"/>
        <end position="360"/>
    </location>
</feature>
<organism evidence="2">
    <name type="scientific">Oryza punctata</name>
    <name type="common">Red rice</name>
    <dbReference type="NCBI Taxonomy" id="4537"/>
    <lineage>
        <taxon>Eukaryota</taxon>
        <taxon>Viridiplantae</taxon>
        <taxon>Streptophyta</taxon>
        <taxon>Embryophyta</taxon>
        <taxon>Tracheophyta</taxon>
        <taxon>Spermatophyta</taxon>
        <taxon>Magnoliopsida</taxon>
        <taxon>Liliopsida</taxon>
        <taxon>Poales</taxon>
        <taxon>Poaceae</taxon>
        <taxon>BOP clade</taxon>
        <taxon>Oryzoideae</taxon>
        <taxon>Oryzeae</taxon>
        <taxon>Oryzinae</taxon>
        <taxon>Oryza</taxon>
    </lineage>
</organism>
<reference evidence="2" key="1">
    <citation type="submission" date="2015-04" db="UniProtKB">
        <authorList>
            <consortium name="EnsemblPlants"/>
        </authorList>
    </citation>
    <scope>IDENTIFICATION</scope>
</reference>
<evidence type="ECO:0000313" key="2">
    <source>
        <dbReference type="EnsemblPlants" id="OPUNC12G17700.1"/>
    </source>
</evidence>
<feature type="region of interest" description="Disordered" evidence="1">
    <location>
        <begin position="147"/>
        <end position="166"/>
    </location>
</feature>
<dbReference type="PANTHER" id="PTHR36381:SF9">
    <property type="entry name" value="EXPRESSED PROTEIN"/>
    <property type="match status" value="1"/>
</dbReference>
<feature type="compositionally biased region" description="Polar residues" evidence="1">
    <location>
        <begin position="181"/>
        <end position="197"/>
    </location>
</feature>
<evidence type="ECO:0000313" key="3">
    <source>
        <dbReference type="Proteomes" id="UP000026962"/>
    </source>
</evidence>
<dbReference type="AlphaFoldDB" id="A0A0E0MPU9"/>
<dbReference type="EnsemblPlants" id="OPUNC12G17700.1">
    <property type="protein sequence ID" value="OPUNC12G17700.1"/>
    <property type="gene ID" value="OPUNC12G17700"/>
</dbReference>